<proteinExistence type="predicted"/>
<feature type="domain" description="Cyanobacterial aminoacyl-tRNA synthetase CAAD" evidence="3">
    <location>
        <begin position="116"/>
        <end position="191"/>
    </location>
</feature>
<comment type="caution">
    <text evidence="4">The sequence shown here is derived from an EMBL/GenBank/DDBJ whole genome shotgun (WGS) entry which is preliminary data.</text>
</comment>
<dbReference type="EMBL" id="JAPFFM010000020">
    <property type="protein sequence ID" value="KAJ6681897.1"/>
    <property type="molecule type" value="Genomic_DNA"/>
</dbReference>
<keyword evidence="5" id="KW-1185">Reference proteome</keyword>
<feature type="transmembrane region" description="Helical" evidence="2">
    <location>
        <begin position="122"/>
        <end position="143"/>
    </location>
</feature>
<evidence type="ECO:0000313" key="5">
    <source>
        <dbReference type="Proteomes" id="UP001151752"/>
    </source>
</evidence>
<evidence type="ECO:0000256" key="1">
    <source>
        <dbReference type="ARBA" id="ARBA00004141"/>
    </source>
</evidence>
<dbReference type="PANTHER" id="PTHR33222:SF2">
    <property type="entry name" value="PROTEIN CURVATURE THYLAKOID 1D, CHLOROPLASTIC"/>
    <property type="match status" value="1"/>
</dbReference>
<dbReference type="InterPro" id="IPR025564">
    <property type="entry name" value="CAAD_dom"/>
</dbReference>
<protein>
    <recommendedName>
        <fullName evidence="3">Cyanobacterial aminoacyl-tRNA synthetase CAAD domain-containing protein</fullName>
    </recommendedName>
</protein>
<keyword evidence="2" id="KW-0472">Membrane</keyword>
<accession>A0A9Q0P5A1</accession>
<reference evidence="4" key="1">
    <citation type="submission" date="2022-11" db="EMBL/GenBank/DDBJ databases">
        <authorList>
            <person name="Hyden B.L."/>
            <person name="Feng K."/>
            <person name="Yates T."/>
            <person name="Jawdy S."/>
            <person name="Smart L.B."/>
            <person name="Muchero W."/>
        </authorList>
    </citation>
    <scope>NUCLEOTIDE SEQUENCE</scope>
    <source>
        <tissue evidence="4">Shoot tip</tissue>
    </source>
</reference>
<evidence type="ECO:0000259" key="3">
    <source>
        <dbReference type="Pfam" id="PF14159"/>
    </source>
</evidence>
<dbReference type="InterPro" id="IPR033344">
    <property type="entry name" value="CURT1"/>
</dbReference>
<dbReference type="GO" id="GO:0009535">
    <property type="term" value="C:chloroplast thylakoid membrane"/>
    <property type="evidence" value="ECO:0007669"/>
    <property type="project" value="TreeGrafter"/>
</dbReference>
<comment type="subcellular location">
    <subcellularLocation>
        <location evidence="1">Membrane</location>
        <topology evidence="1">Multi-pass membrane protein</topology>
    </subcellularLocation>
</comment>
<dbReference type="AlphaFoldDB" id="A0A9Q0P5A1"/>
<dbReference type="Proteomes" id="UP001151752">
    <property type="component" value="Chromosome 5"/>
</dbReference>
<reference evidence="4" key="2">
    <citation type="journal article" date="2023" name="Int. J. Mol. Sci.">
        <title>De Novo Assembly and Annotation of 11 Diverse Shrub Willow (Salix) Genomes Reveals Novel Gene Organization in Sex-Linked Regions.</title>
        <authorList>
            <person name="Hyden B."/>
            <person name="Feng K."/>
            <person name="Yates T.B."/>
            <person name="Jawdy S."/>
            <person name="Cereghino C."/>
            <person name="Smart L.B."/>
            <person name="Muchero W."/>
        </authorList>
    </citation>
    <scope>NUCLEOTIDE SEQUENCE</scope>
    <source>
        <tissue evidence="4">Shoot tip</tissue>
    </source>
</reference>
<dbReference type="Pfam" id="PF14159">
    <property type="entry name" value="CAAD"/>
    <property type="match status" value="1"/>
</dbReference>
<gene>
    <name evidence="4" type="ORF">OIU74_020207</name>
</gene>
<dbReference type="PANTHER" id="PTHR33222">
    <property type="match status" value="1"/>
</dbReference>
<sequence>MELCSTTQRISNHPKTPYHFRPKTSLTLQKTLISPASRRRRLYSRIRATVSEEPNQYVKEDRNGAVAVEESPALTEEATAAPVSNEFLDNFNIKVSYLVVSFWRPLYNGSGCCFDPEDTYSVIFYASGALIAFWLVVAVVGAIDSIPLFPKLMEVVGLGYTTWFTARYLLFKKNRDELASEVAEFKQQVLGSDDDD</sequence>
<keyword evidence="2" id="KW-0812">Transmembrane</keyword>
<evidence type="ECO:0000313" key="4">
    <source>
        <dbReference type="EMBL" id="KAJ6681897.1"/>
    </source>
</evidence>
<keyword evidence="2" id="KW-1133">Transmembrane helix</keyword>
<evidence type="ECO:0000256" key="2">
    <source>
        <dbReference type="SAM" id="Phobius"/>
    </source>
</evidence>
<organism evidence="4 5">
    <name type="scientific">Salix koriyanagi</name>
    <dbReference type="NCBI Taxonomy" id="2511006"/>
    <lineage>
        <taxon>Eukaryota</taxon>
        <taxon>Viridiplantae</taxon>
        <taxon>Streptophyta</taxon>
        <taxon>Embryophyta</taxon>
        <taxon>Tracheophyta</taxon>
        <taxon>Spermatophyta</taxon>
        <taxon>Magnoliopsida</taxon>
        <taxon>eudicotyledons</taxon>
        <taxon>Gunneridae</taxon>
        <taxon>Pentapetalae</taxon>
        <taxon>rosids</taxon>
        <taxon>fabids</taxon>
        <taxon>Malpighiales</taxon>
        <taxon>Salicaceae</taxon>
        <taxon>Saliceae</taxon>
        <taxon>Salix</taxon>
    </lineage>
</organism>
<name>A0A9Q0P5A1_9ROSI</name>